<proteinExistence type="predicted"/>
<feature type="signal peptide" evidence="1">
    <location>
        <begin position="1"/>
        <end position="24"/>
    </location>
</feature>
<evidence type="ECO:0000256" key="1">
    <source>
        <dbReference type="SAM" id="SignalP"/>
    </source>
</evidence>
<dbReference type="Proteomes" id="UP000319829">
    <property type="component" value="Unassembled WGS sequence"/>
</dbReference>
<organism evidence="3 4">
    <name type="scientific">Eiseniibacteriota bacterium</name>
    <dbReference type="NCBI Taxonomy" id="2212470"/>
    <lineage>
        <taxon>Bacteria</taxon>
        <taxon>Candidatus Eiseniibacteriota</taxon>
    </lineage>
</organism>
<dbReference type="AlphaFoldDB" id="A0A538TJ04"/>
<protein>
    <recommendedName>
        <fullName evidence="6">Carboxypeptidase regulatory-like domain-containing protein</fullName>
    </recommendedName>
</protein>
<dbReference type="EMBL" id="VBOU01000092">
    <property type="protein sequence ID" value="TMQ52957.1"/>
    <property type="molecule type" value="Genomic_DNA"/>
</dbReference>
<comment type="caution">
    <text evidence="3">The sequence shown here is derived from an EMBL/GenBank/DDBJ whole genome shotgun (WGS) entry which is preliminary data.</text>
</comment>
<gene>
    <name evidence="2" type="ORF">E6K74_11035</name>
    <name evidence="3" type="ORF">E6K77_05015</name>
</gene>
<evidence type="ECO:0008006" key="6">
    <source>
        <dbReference type="Google" id="ProtNLM"/>
    </source>
</evidence>
<accession>A0A538TJ04</accession>
<reference evidence="4 5" key="1">
    <citation type="journal article" date="2019" name="Nat. Microbiol.">
        <title>Mediterranean grassland soil C-N compound turnover is dependent on rainfall and depth, and is mediated by genomically divergent microorganisms.</title>
        <authorList>
            <person name="Diamond S."/>
            <person name="Andeer P.F."/>
            <person name="Li Z."/>
            <person name="Crits-Christoph A."/>
            <person name="Burstein D."/>
            <person name="Anantharaman K."/>
            <person name="Lane K.R."/>
            <person name="Thomas B.C."/>
            <person name="Pan C."/>
            <person name="Northen T.R."/>
            <person name="Banfield J.F."/>
        </authorList>
    </citation>
    <scope>NUCLEOTIDE SEQUENCE [LARGE SCALE GENOMIC DNA]</scope>
    <source>
        <strain evidence="2">WS_4</strain>
        <strain evidence="3">WS_7</strain>
    </source>
</reference>
<sequence>MMRAILRILVLSASSALISLPALAAPPSIPGQRAEPRPEGGSTRSVQEFQGLGVGRQLATFAGTVLDINDRPIANVLVDLFIDGALAGTALTEGTGFYEIQVPYDSRSDTTVLLWYVPQDRALLPKELVIRESKASQANSLISRCVPRATLTPGHQFRVYIFDSTNRNKDLAELNCLP</sequence>
<evidence type="ECO:0000313" key="3">
    <source>
        <dbReference type="EMBL" id="TMQ63602.1"/>
    </source>
</evidence>
<dbReference type="Proteomes" id="UP000317366">
    <property type="component" value="Unassembled WGS sequence"/>
</dbReference>
<evidence type="ECO:0000313" key="4">
    <source>
        <dbReference type="Proteomes" id="UP000317366"/>
    </source>
</evidence>
<feature type="chain" id="PRO_5039810608" description="Carboxypeptidase regulatory-like domain-containing protein" evidence="1">
    <location>
        <begin position="25"/>
        <end position="178"/>
    </location>
</feature>
<dbReference type="EMBL" id="VBOX01000056">
    <property type="protein sequence ID" value="TMQ63602.1"/>
    <property type="molecule type" value="Genomic_DNA"/>
</dbReference>
<evidence type="ECO:0000313" key="5">
    <source>
        <dbReference type="Proteomes" id="UP000319829"/>
    </source>
</evidence>
<name>A0A538TJ04_UNCEI</name>
<keyword evidence="1" id="KW-0732">Signal</keyword>
<evidence type="ECO:0000313" key="2">
    <source>
        <dbReference type="EMBL" id="TMQ52957.1"/>
    </source>
</evidence>